<evidence type="ECO:0000256" key="1">
    <source>
        <dbReference type="SAM" id="MobiDB-lite"/>
    </source>
</evidence>
<dbReference type="GO" id="GO:0032259">
    <property type="term" value="P:methylation"/>
    <property type="evidence" value="ECO:0007669"/>
    <property type="project" value="UniProtKB-KW"/>
</dbReference>
<proteinExistence type="predicted"/>
<keyword evidence="3" id="KW-0489">Methyltransferase</keyword>
<keyword evidence="4" id="KW-1185">Reference proteome</keyword>
<name>A0A1Y2BZQ2_9FUNG</name>
<accession>A0A1Y2BZQ2</accession>
<sequence>MGNKTSVPKKEEPRSLKPDEIVPNAPPTIPLPVPDFLFGLHSMTTSLALTLDTPLATASPRYPAQEWTAPLESDHMVNSVRPSVNTDIANWRPTEVETERQFYTADTPYILPIDEIEQTRLELQHKMLRLAFGEDVICPEARKLIRSHQTKVLDVGCANGAWMDALFSAGNVNCEYHGVDIAANWFDGGMICGARLEVGNVLERLPYPDNLFDYVHQRNLILAIPKRKWVDVISELCRVTRPGGWIELVECDAVVFHDGPASQAVMKPLNEAYEKRGFDNLLGSSLYDYANDSGMLVNVETKMVSIPVGWGGDAGNLLRKDFKLVLMALQDWMSKVLDVSPEVYKDMVEKANAEWPTTKTFINFHCVYGQVKNKYP</sequence>
<dbReference type="InterPro" id="IPR041698">
    <property type="entry name" value="Methyltransf_25"/>
</dbReference>
<dbReference type="CDD" id="cd02440">
    <property type="entry name" value="AdoMet_MTases"/>
    <property type="match status" value="1"/>
</dbReference>
<evidence type="ECO:0000313" key="4">
    <source>
        <dbReference type="Proteomes" id="UP000193642"/>
    </source>
</evidence>
<dbReference type="Pfam" id="PF13649">
    <property type="entry name" value="Methyltransf_25"/>
    <property type="match status" value="1"/>
</dbReference>
<evidence type="ECO:0000259" key="2">
    <source>
        <dbReference type="Pfam" id="PF13649"/>
    </source>
</evidence>
<feature type="compositionally biased region" description="Basic and acidic residues" evidence="1">
    <location>
        <begin position="8"/>
        <end position="20"/>
    </location>
</feature>
<dbReference type="PANTHER" id="PTHR43591">
    <property type="entry name" value="METHYLTRANSFERASE"/>
    <property type="match status" value="1"/>
</dbReference>
<dbReference type="EMBL" id="MCGO01000036">
    <property type="protein sequence ID" value="ORY40241.1"/>
    <property type="molecule type" value="Genomic_DNA"/>
</dbReference>
<dbReference type="Proteomes" id="UP000193642">
    <property type="component" value="Unassembled WGS sequence"/>
</dbReference>
<comment type="caution">
    <text evidence="3">The sequence shown here is derived from an EMBL/GenBank/DDBJ whole genome shotgun (WGS) entry which is preliminary data.</text>
</comment>
<dbReference type="Gene3D" id="3.40.50.150">
    <property type="entry name" value="Vaccinia Virus protein VP39"/>
    <property type="match status" value="1"/>
</dbReference>
<keyword evidence="3" id="KW-0808">Transferase</keyword>
<dbReference type="SUPFAM" id="SSF53335">
    <property type="entry name" value="S-adenosyl-L-methionine-dependent methyltransferases"/>
    <property type="match status" value="1"/>
</dbReference>
<dbReference type="AlphaFoldDB" id="A0A1Y2BZQ2"/>
<dbReference type="STRING" id="329046.A0A1Y2BZQ2"/>
<reference evidence="3 4" key="1">
    <citation type="submission" date="2016-07" db="EMBL/GenBank/DDBJ databases">
        <title>Pervasive Adenine N6-methylation of Active Genes in Fungi.</title>
        <authorList>
            <consortium name="DOE Joint Genome Institute"/>
            <person name="Mondo S.J."/>
            <person name="Dannebaum R.O."/>
            <person name="Kuo R.C."/>
            <person name="Labutti K."/>
            <person name="Haridas S."/>
            <person name="Kuo A."/>
            <person name="Salamov A."/>
            <person name="Ahrendt S.R."/>
            <person name="Lipzen A."/>
            <person name="Sullivan W."/>
            <person name="Andreopoulos W.B."/>
            <person name="Clum A."/>
            <person name="Lindquist E."/>
            <person name="Daum C."/>
            <person name="Ramamoorthy G.K."/>
            <person name="Gryganskyi A."/>
            <person name="Culley D."/>
            <person name="Magnuson J.K."/>
            <person name="James T.Y."/>
            <person name="O'Malley M.A."/>
            <person name="Stajich J.E."/>
            <person name="Spatafora J.W."/>
            <person name="Visel A."/>
            <person name="Grigoriev I.V."/>
        </authorList>
    </citation>
    <scope>NUCLEOTIDE SEQUENCE [LARGE SCALE GENOMIC DNA]</scope>
    <source>
        <strain evidence="3 4">JEL800</strain>
    </source>
</reference>
<dbReference type="InterPro" id="IPR029063">
    <property type="entry name" value="SAM-dependent_MTases_sf"/>
</dbReference>
<organism evidence="3 4">
    <name type="scientific">Rhizoclosmatium globosum</name>
    <dbReference type="NCBI Taxonomy" id="329046"/>
    <lineage>
        <taxon>Eukaryota</taxon>
        <taxon>Fungi</taxon>
        <taxon>Fungi incertae sedis</taxon>
        <taxon>Chytridiomycota</taxon>
        <taxon>Chytridiomycota incertae sedis</taxon>
        <taxon>Chytridiomycetes</taxon>
        <taxon>Chytridiales</taxon>
        <taxon>Chytriomycetaceae</taxon>
        <taxon>Rhizoclosmatium</taxon>
    </lineage>
</organism>
<protein>
    <submittedName>
        <fullName evidence="3">S-adenosyl-L-methionine-dependent methyltransferase</fullName>
    </submittedName>
</protein>
<evidence type="ECO:0000313" key="3">
    <source>
        <dbReference type="EMBL" id="ORY40241.1"/>
    </source>
</evidence>
<dbReference type="OrthoDB" id="2106327at2759"/>
<feature type="region of interest" description="Disordered" evidence="1">
    <location>
        <begin position="1"/>
        <end position="27"/>
    </location>
</feature>
<feature type="domain" description="Methyltransferase" evidence="2">
    <location>
        <begin position="152"/>
        <end position="244"/>
    </location>
</feature>
<gene>
    <name evidence="3" type="ORF">BCR33DRAFT_699602</name>
</gene>
<dbReference type="GO" id="GO:0008168">
    <property type="term" value="F:methyltransferase activity"/>
    <property type="evidence" value="ECO:0007669"/>
    <property type="project" value="UniProtKB-KW"/>
</dbReference>